<evidence type="ECO:0000256" key="14">
    <source>
        <dbReference type="ARBA" id="ARBA00048988"/>
    </source>
</evidence>
<reference evidence="18" key="1">
    <citation type="submission" date="2021-07" db="EMBL/GenBank/DDBJ databases">
        <title>New genus and species of the family Alcaligenaceae.</title>
        <authorList>
            <person name="Hahn M.W."/>
        </authorList>
    </citation>
    <scope>NUCLEOTIDE SEQUENCE</scope>
    <source>
        <strain evidence="18">LF4-65</strain>
    </source>
</reference>
<feature type="domain" description="UvrD-like helicase C-terminal" evidence="17">
    <location>
        <begin position="506"/>
        <end position="782"/>
    </location>
</feature>
<dbReference type="InterPro" id="IPR014016">
    <property type="entry name" value="UvrD-like_ATP-bd"/>
</dbReference>
<dbReference type="InterPro" id="IPR011604">
    <property type="entry name" value="PDDEXK-like_dom_sf"/>
</dbReference>
<keyword evidence="1" id="KW-0540">Nuclease</keyword>
<dbReference type="GO" id="GO:0003677">
    <property type="term" value="F:DNA binding"/>
    <property type="evidence" value="ECO:0007669"/>
    <property type="project" value="UniProtKB-KW"/>
</dbReference>
<dbReference type="Pfam" id="PF00580">
    <property type="entry name" value="UvrD-helicase"/>
    <property type="match status" value="1"/>
</dbReference>
<evidence type="ECO:0000256" key="2">
    <source>
        <dbReference type="ARBA" id="ARBA00022741"/>
    </source>
</evidence>
<organism evidence="18 19">
    <name type="scientific">Zwartia hollandica</name>
    <dbReference type="NCBI Taxonomy" id="324606"/>
    <lineage>
        <taxon>Bacteria</taxon>
        <taxon>Pseudomonadati</taxon>
        <taxon>Pseudomonadota</taxon>
        <taxon>Betaproteobacteria</taxon>
        <taxon>Burkholderiales</taxon>
        <taxon>Alcaligenaceae</taxon>
        <taxon>Zwartia</taxon>
    </lineage>
</organism>
<evidence type="ECO:0000256" key="5">
    <source>
        <dbReference type="ARBA" id="ARBA00022806"/>
    </source>
</evidence>
<evidence type="ECO:0000256" key="12">
    <source>
        <dbReference type="ARBA" id="ARBA00034808"/>
    </source>
</evidence>
<accession>A0A953T4T9</accession>
<feature type="domain" description="UvrD-like helicase ATP-binding" evidence="16">
    <location>
        <begin position="6"/>
        <end position="494"/>
    </location>
</feature>
<keyword evidence="10" id="KW-0413">Isomerase</keyword>
<dbReference type="SUPFAM" id="SSF52540">
    <property type="entry name" value="P-loop containing nucleoside triphosphate hydrolases"/>
    <property type="match status" value="1"/>
</dbReference>
<dbReference type="AlphaFoldDB" id="A0A953T4T9"/>
<evidence type="ECO:0000313" key="18">
    <source>
        <dbReference type="EMBL" id="MBZ1350871.1"/>
    </source>
</evidence>
<dbReference type="PANTHER" id="PTHR11070:SF2">
    <property type="entry name" value="ATP-DEPENDENT DNA HELICASE SRS2"/>
    <property type="match status" value="1"/>
</dbReference>
<dbReference type="Pfam" id="PF13361">
    <property type="entry name" value="UvrD_C"/>
    <property type="match status" value="2"/>
</dbReference>
<dbReference type="InterPro" id="IPR014017">
    <property type="entry name" value="DNA_helicase_UvrD-like_C"/>
</dbReference>
<dbReference type="InterPro" id="IPR011335">
    <property type="entry name" value="Restrct_endonuc-II-like"/>
</dbReference>
<dbReference type="Pfam" id="PF12705">
    <property type="entry name" value="PDDEXK_1"/>
    <property type="match status" value="1"/>
</dbReference>
<dbReference type="RefSeq" id="WP_259661278.1">
    <property type="nucleotide sequence ID" value="NZ_JAHXRI010000007.1"/>
</dbReference>
<dbReference type="InterPro" id="IPR000212">
    <property type="entry name" value="DNA_helicase_UvrD/REP"/>
</dbReference>
<dbReference type="GO" id="GO:0000725">
    <property type="term" value="P:recombinational repair"/>
    <property type="evidence" value="ECO:0007669"/>
    <property type="project" value="TreeGrafter"/>
</dbReference>
<comment type="caution">
    <text evidence="18">The sequence shown here is derived from an EMBL/GenBank/DDBJ whole genome shotgun (WGS) entry which is preliminary data.</text>
</comment>
<protein>
    <recommendedName>
        <fullName evidence="12">DNA 3'-5' helicase</fullName>
        <ecNumber evidence="12">5.6.2.4</ecNumber>
    </recommendedName>
    <alternativeName>
        <fullName evidence="13">DNA 3'-5' helicase II</fullName>
    </alternativeName>
</protein>
<dbReference type="InterPro" id="IPR027417">
    <property type="entry name" value="P-loop_NTPase"/>
</dbReference>
<keyword evidence="4 15" id="KW-0378">Hydrolase</keyword>
<dbReference type="GO" id="GO:0005524">
    <property type="term" value="F:ATP binding"/>
    <property type="evidence" value="ECO:0007669"/>
    <property type="project" value="UniProtKB-UniRule"/>
</dbReference>
<evidence type="ECO:0000259" key="17">
    <source>
        <dbReference type="PROSITE" id="PS51217"/>
    </source>
</evidence>
<keyword evidence="6" id="KW-0269">Exonuclease</keyword>
<dbReference type="GO" id="GO:0033202">
    <property type="term" value="C:DNA helicase complex"/>
    <property type="evidence" value="ECO:0007669"/>
    <property type="project" value="TreeGrafter"/>
</dbReference>
<dbReference type="Gene3D" id="3.40.50.300">
    <property type="entry name" value="P-loop containing nucleotide triphosphate hydrolases"/>
    <property type="match status" value="4"/>
</dbReference>
<evidence type="ECO:0000259" key="16">
    <source>
        <dbReference type="PROSITE" id="PS51198"/>
    </source>
</evidence>
<dbReference type="InterPro" id="IPR038726">
    <property type="entry name" value="PDDEXK_AddAB-type"/>
</dbReference>
<comment type="catalytic activity">
    <reaction evidence="11">
        <text>Couples ATP hydrolysis with the unwinding of duplex DNA by translocating in the 3'-5' direction.</text>
        <dbReference type="EC" id="5.6.2.4"/>
    </reaction>
</comment>
<proteinExistence type="predicted"/>
<keyword evidence="7 15" id="KW-0067">ATP-binding</keyword>
<dbReference type="SUPFAM" id="SSF52980">
    <property type="entry name" value="Restriction endonuclease-like"/>
    <property type="match status" value="1"/>
</dbReference>
<keyword evidence="5 15" id="KW-0347">Helicase</keyword>
<dbReference type="Gene3D" id="3.90.320.10">
    <property type="match status" value="1"/>
</dbReference>
<evidence type="ECO:0000313" key="19">
    <source>
        <dbReference type="Proteomes" id="UP000739565"/>
    </source>
</evidence>
<name>A0A953T4T9_9BURK</name>
<dbReference type="PROSITE" id="PS51198">
    <property type="entry name" value="UVRD_HELICASE_ATP_BIND"/>
    <property type="match status" value="1"/>
</dbReference>
<dbReference type="GO" id="GO:0004527">
    <property type="term" value="F:exonuclease activity"/>
    <property type="evidence" value="ECO:0007669"/>
    <property type="project" value="UniProtKB-KW"/>
</dbReference>
<evidence type="ECO:0000256" key="4">
    <source>
        <dbReference type="ARBA" id="ARBA00022801"/>
    </source>
</evidence>
<dbReference type="PROSITE" id="PS51217">
    <property type="entry name" value="UVRD_HELICASE_CTER"/>
    <property type="match status" value="1"/>
</dbReference>
<dbReference type="EC" id="5.6.2.4" evidence="12"/>
<keyword evidence="3" id="KW-0227">DNA damage</keyword>
<sequence length="1129" mass="125236">MTSNQPPSDALIRASAVDPRRSFLVQAPAGSGKTELLTDRILALLATVRRPEEIVAITFTRKAASEMHDRVLKKLSDAMTLHEPPEAEHDRRSWLLARGALQRDKEFGWNLLEYPARLAIRTIDSFCSGLVRSMPWLSSMGGLPVVAEDPDIHYQAAARATIAMAGQEHGVKRLLEHMDLDIQATCDALASMLAQRDQWLSLLQEGNDRSLLEANFEQTVSQQLERLLSEMPPGWWQDLAPLARFAADNLSRDKPEHPVCALSGWSDGPLEADASDLERWRGLAALLLTAGKAVRTQISVRIGFPPGAAFASAKQAFAQWLEPFRTEPVPQWVERLAEIAQTPSPVFSEDQWEILQAQLQCLRLAAGQLTVQFMQTGEVDFTEIARRADLALGRVDQPSELLLRLDSNIQHLLIDEFQDTSQSQIQLIEKITAGWQPDDGRTVFFVGDPMQSIYRFRKANVSLFLQVRDHGLRAYRDDCLIPEYLQLTDNFRSQAGIVQWVNKTFKPLFPQNDDAEVGAISYASSAPFKAASPGDAVQFHHAWVGASPSAQDIVVDLVRQALAQFPEAKHPVAVLVRARSHLKDVTRLLTQAGIACRAVDLVPLGKRPYVIDLLQIVRAVTHPGDRAAWVSILRSAYCGLSLKSLHALFAQHSRLSVPQVLHRLMHVPDDGQMCQAEKILEPSQFERLCAVAPVLLDALETDDVLPYASRLQRVWRDLGGPALAQSPADLLDAESLFGLIERLAPYGGLDLGVLETQIKKLFASPGTDAQAVEVMTMHKCKGLQFESVILYGLHHGPSNDKIPLVYFEQVGSKLMLGPIKPRASEEHDPISRYLGLREKRRGDFEVDRLLYVAATRAKESLHLIAEVSVKDGVIAKPASGSLLSRLWSSWPSLTVPPDLLNASGASDPIPAHRGSDLLRRERTAVCAQRDKAKQHLSRTIASGLGYSQGFTWPAVKSHERVLGTLIHSWLDHLGRHAGQGWTVEKLWAQRGRLEVQCQQLGLPQEAIAELAQEVLETLSAMLTSKQGRALLSALDARREWALLDATGRVSVLDLAISEPEGWLVVDYKTGRPAPQESHEAFGARMLARYTPQLARYCDQVSAFDGRPARAALYFPRDDLWFDFDPRATG</sequence>
<evidence type="ECO:0000256" key="15">
    <source>
        <dbReference type="PROSITE-ProRule" id="PRU00560"/>
    </source>
</evidence>
<evidence type="ECO:0000256" key="7">
    <source>
        <dbReference type="ARBA" id="ARBA00022840"/>
    </source>
</evidence>
<dbReference type="GO" id="GO:0043138">
    <property type="term" value="F:3'-5' DNA helicase activity"/>
    <property type="evidence" value="ECO:0007669"/>
    <property type="project" value="UniProtKB-EC"/>
</dbReference>
<gene>
    <name evidence="18" type="ORF">KZZ10_09470</name>
</gene>
<comment type="catalytic activity">
    <reaction evidence="14">
        <text>ATP + H2O = ADP + phosphate + H(+)</text>
        <dbReference type="Rhea" id="RHEA:13065"/>
        <dbReference type="ChEBI" id="CHEBI:15377"/>
        <dbReference type="ChEBI" id="CHEBI:15378"/>
        <dbReference type="ChEBI" id="CHEBI:30616"/>
        <dbReference type="ChEBI" id="CHEBI:43474"/>
        <dbReference type="ChEBI" id="CHEBI:456216"/>
        <dbReference type="EC" id="5.6.2.4"/>
    </reaction>
</comment>
<feature type="binding site" evidence="15">
    <location>
        <begin position="27"/>
        <end position="34"/>
    </location>
    <ligand>
        <name>ATP</name>
        <dbReference type="ChEBI" id="CHEBI:30616"/>
    </ligand>
</feature>
<keyword evidence="9" id="KW-0234">DNA repair</keyword>
<evidence type="ECO:0000256" key="10">
    <source>
        <dbReference type="ARBA" id="ARBA00023235"/>
    </source>
</evidence>
<dbReference type="EMBL" id="JAHXRI010000007">
    <property type="protein sequence ID" value="MBZ1350871.1"/>
    <property type="molecule type" value="Genomic_DNA"/>
</dbReference>
<keyword evidence="2 15" id="KW-0547">Nucleotide-binding</keyword>
<evidence type="ECO:0000256" key="1">
    <source>
        <dbReference type="ARBA" id="ARBA00022722"/>
    </source>
</evidence>
<evidence type="ECO:0000256" key="6">
    <source>
        <dbReference type="ARBA" id="ARBA00022839"/>
    </source>
</evidence>
<dbReference type="GO" id="GO:0005829">
    <property type="term" value="C:cytosol"/>
    <property type="evidence" value="ECO:0007669"/>
    <property type="project" value="TreeGrafter"/>
</dbReference>
<evidence type="ECO:0000256" key="11">
    <source>
        <dbReference type="ARBA" id="ARBA00034617"/>
    </source>
</evidence>
<evidence type="ECO:0000256" key="13">
    <source>
        <dbReference type="ARBA" id="ARBA00034923"/>
    </source>
</evidence>
<dbReference type="Proteomes" id="UP000739565">
    <property type="component" value="Unassembled WGS sequence"/>
</dbReference>
<dbReference type="PANTHER" id="PTHR11070">
    <property type="entry name" value="UVRD / RECB / PCRA DNA HELICASE FAMILY MEMBER"/>
    <property type="match status" value="1"/>
</dbReference>
<evidence type="ECO:0000256" key="9">
    <source>
        <dbReference type="ARBA" id="ARBA00023204"/>
    </source>
</evidence>
<evidence type="ECO:0000256" key="3">
    <source>
        <dbReference type="ARBA" id="ARBA00022763"/>
    </source>
</evidence>
<keyword evidence="8" id="KW-0238">DNA-binding</keyword>
<evidence type="ECO:0000256" key="8">
    <source>
        <dbReference type="ARBA" id="ARBA00023125"/>
    </source>
</evidence>
<keyword evidence="19" id="KW-1185">Reference proteome</keyword>